<proteinExistence type="inferred from homology"/>
<comment type="subcellular location">
    <subcellularLocation>
        <location evidence="1">Membrane</location>
        <topology evidence="1">Multi-pass membrane protein</topology>
    </subcellularLocation>
</comment>
<dbReference type="AlphaFoldDB" id="A0A1D6FLX8"/>
<keyword evidence="7" id="KW-0406">Ion transport</keyword>
<feature type="domain" description="CSC1/OSCA1-like 7TM region" evidence="10">
    <location>
        <begin position="516"/>
        <end position="610"/>
    </location>
</feature>
<evidence type="ECO:0000256" key="7">
    <source>
        <dbReference type="ARBA" id="ARBA00023303"/>
    </source>
</evidence>
<evidence type="ECO:0000256" key="3">
    <source>
        <dbReference type="ARBA" id="ARBA00022448"/>
    </source>
</evidence>
<evidence type="ECO:0000256" key="5">
    <source>
        <dbReference type="ARBA" id="ARBA00022989"/>
    </source>
</evidence>
<gene>
    <name evidence="13" type="ORF">ZEAMMB73_Zm00001d009771</name>
</gene>
<dbReference type="PANTHER" id="PTHR13018">
    <property type="entry name" value="PROBABLE MEMBRANE PROTEIN DUF221-RELATED"/>
    <property type="match status" value="1"/>
</dbReference>
<evidence type="ECO:0000256" key="8">
    <source>
        <dbReference type="SAM" id="MobiDB-lite"/>
    </source>
</evidence>
<evidence type="ECO:0000256" key="9">
    <source>
        <dbReference type="SAM" id="Phobius"/>
    </source>
</evidence>
<dbReference type="InterPro" id="IPR045122">
    <property type="entry name" value="Csc1-like"/>
</dbReference>
<keyword evidence="5 9" id="KW-1133">Transmembrane helix</keyword>
<evidence type="ECO:0000259" key="11">
    <source>
        <dbReference type="Pfam" id="PF13967"/>
    </source>
</evidence>
<feature type="transmembrane region" description="Helical" evidence="9">
    <location>
        <begin position="155"/>
        <end position="174"/>
    </location>
</feature>
<dbReference type="InterPro" id="IPR003864">
    <property type="entry name" value="CSC1/OSCA1-like_7TM"/>
</dbReference>
<dbReference type="ExpressionAtlas" id="A0A1D6FLX8">
    <property type="expression patterns" value="baseline and differential"/>
</dbReference>
<evidence type="ECO:0000256" key="2">
    <source>
        <dbReference type="ARBA" id="ARBA00007779"/>
    </source>
</evidence>
<dbReference type="Pfam" id="PF13967">
    <property type="entry name" value="RSN1_TM"/>
    <property type="match status" value="1"/>
</dbReference>
<accession>A0A1D6FLX8</accession>
<feature type="transmembrane region" description="Helical" evidence="9">
    <location>
        <begin position="617"/>
        <end position="636"/>
    </location>
</feature>
<feature type="domain" description="CSC1/OSCA1-like 7TM region" evidence="10">
    <location>
        <begin position="382"/>
        <end position="504"/>
    </location>
</feature>
<evidence type="ECO:0000256" key="6">
    <source>
        <dbReference type="ARBA" id="ARBA00023136"/>
    </source>
</evidence>
<organism evidence="13">
    <name type="scientific">Zea mays</name>
    <name type="common">Maize</name>
    <dbReference type="NCBI Taxonomy" id="4577"/>
    <lineage>
        <taxon>Eukaryota</taxon>
        <taxon>Viridiplantae</taxon>
        <taxon>Streptophyta</taxon>
        <taxon>Embryophyta</taxon>
        <taxon>Tracheophyta</taxon>
        <taxon>Spermatophyta</taxon>
        <taxon>Magnoliopsida</taxon>
        <taxon>Liliopsida</taxon>
        <taxon>Poales</taxon>
        <taxon>Poaceae</taxon>
        <taxon>PACMAD clade</taxon>
        <taxon>Panicoideae</taxon>
        <taxon>Andropogonodae</taxon>
        <taxon>Andropogoneae</taxon>
        <taxon>Tripsacinae</taxon>
        <taxon>Zea</taxon>
    </lineage>
</organism>
<dbReference type="GO" id="GO:0016020">
    <property type="term" value="C:membrane"/>
    <property type="evidence" value="ECO:0007669"/>
    <property type="project" value="UniProtKB-SubCell"/>
</dbReference>
<dbReference type="EMBL" id="CM000784">
    <property type="protein sequence ID" value="AQK92673.1"/>
    <property type="molecule type" value="Genomic_DNA"/>
</dbReference>
<evidence type="ECO:0000313" key="13">
    <source>
        <dbReference type="EMBL" id="AQK92673.1"/>
    </source>
</evidence>
<dbReference type="InterPro" id="IPR027815">
    <property type="entry name" value="CSC1/OSCA1-like_cyt"/>
</dbReference>
<dbReference type="Pfam" id="PF14703">
    <property type="entry name" value="PHM7_cyt"/>
    <property type="match status" value="1"/>
</dbReference>
<dbReference type="GO" id="GO:0005227">
    <property type="term" value="F:calcium-activated cation channel activity"/>
    <property type="evidence" value="ECO:0007669"/>
    <property type="project" value="InterPro"/>
</dbReference>
<dbReference type="InterPro" id="IPR032880">
    <property type="entry name" value="CSC1/OSCA1-like_N"/>
</dbReference>
<feature type="domain" description="CSC1/OSCA1-like cytosolic" evidence="12">
    <location>
        <begin position="212"/>
        <end position="371"/>
    </location>
</feature>
<keyword evidence="7" id="KW-0407">Ion channel</keyword>
<feature type="region of interest" description="Disordered" evidence="8">
    <location>
        <begin position="704"/>
        <end position="736"/>
    </location>
</feature>
<name>A0A1D6FLX8_MAIZE</name>
<feature type="domain" description="CSC1/OSCA1-like N-terminal transmembrane" evidence="11">
    <location>
        <begin position="10"/>
        <end position="176"/>
    </location>
</feature>
<feature type="transmembrane region" description="Helical" evidence="9">
    <location>
        <begin position="384"/>
        <end position="408"/>
    </location>
</feature>
<comment type="similarity">
    <text evidence="2">Belongs to the CSC1 (TC 1.A.17) family.</text>
</comment>
<dbReference type="PANTHER" id="PTHR13018:SF48">
    <property type="entry name" value="OS05G0594700 PROTEIN"/>
    <property type="match status" value="1"/>
</dbReference>
<keyword evidence="6 9" id="KW-0472">Membrane</keyword>
<feature type="transmembrane region" description="Helical" evidence="9">
    <location>
        <begin position="590"/>
        <end position="611"/>
    </location>
</feature>
<evidence type="ECO:0000259" key="10">
    <source>
        <dbReference type="Pfam" id="PF02714"/>
    </source>
</evidence>
<feature type="transmembrane region" description="Helical" evidence="9">
    <location>
        <begin position="540"/>
        <end position="569"/>
    </location>
</feature>
<keyword evidence="3" id="KW-0813">Transport</keyword>
<feature type="transmembrane region" description="Helical" evidence="9">
    <location>
        <begin position="101"/>
        <end position="123"/>
    </location>
</feature>
<feature type="transmembrane region" description="Helical" evidence="9">
    <location>
        <begin position="476"/>
        <end position="495"/>
    </location>
</feature>
<keyword evidence="4 9" id="KW-0812">Transmembrane</keyword>
<feature type="transmembrane region" description="Helical" evidence="9">
    <location>
        <begin position="428"/>
        <end position="455"/>
    </location>
</feature>
<protein>
    <submittedName>
        <fullName evidence="13">Calcium permeable stress-gated cation channel 1</fullName>
    </submittedName>
</protein>
<feature type="compositionally biased region" description="Polar residues" evidence="8">
    <location>
        <begin position="725"/>
        <end position="736"/>
    </location>
</feature>
<reference evidence="13" key="1">
    <citation type="submission" date="2015-12" db="EMBL/GenBank/DDBJ databases">
        <title>Update maize B73 reference genome by single molecule sequencing technologies.</title>
        <authorList>
            <consortium name="Maize Genome Sequencing Project"/>
            <person name="Ware D."/>
        </authorList>
    </citation>
    <scope>NUCLEOTIDE SEQUENCE</scope>
    <source>
        <tissue evidence="13">Seedling</tissue>
    </source>
</reference>
<evidence type="ECO:0000256" key="4">
    <source>
        <dbReference type="ARBA" id="ARBA00022692"/>
    </source>
</evidence>
<dbReference type="Pfam" id="PF02714">
    <property type="entry name" value="RSN1_7TM"/>
    <property type="match status" value="2"/>
</dbReference>
<sequence length="736" mass="84398">MASLGDIGLAAGLNVLTAVAFLLAFAFLRLQPINDRVYFPKWYLRGMRDNPIVSGAAVQKFVNLDARSYLKFLNWMPAALKMPQDELINHAGLDSVVYLRIYVTGLKIFVPITVLAFLVLVPVNWTNDTLGRINVVYSPIDKLSISNVPNGSKRFIAHLGMAYAITFWTCYVLLKEYEIISNMRLRFLASEKRRPDQFTVCSFATLFLFIIVLVRNIPPDPDESISELVEHFFLVNHPDHYLQHQVVYNANKLADLVEKKKKMRNWLDYYLLKYERNSSLRPTTKTGFLGCFGSKVDAIDYYKSEIEKIGKQEAEERKNVMKDPKSVVPAAFVSFRSRWGAAVCAQTQQTSNPTLWLTEWAPEPRDVYWNNLSIPFVSLTIRRLIVAVAFFFLNFFYVIPITFVQSLANLEGIEKALPFLKPLIDLPFIKSFIQGFLPGIALKIFLIVLPTILMFMSKFEGLISQSSLERRSASKYYIFLFFNVFLGSVIAGSALEQLKTYLHTSANEYVMFHLIYRDREEAMDPGSICFDSTEPRIQLYFLLGLVYAAVTPFLLPFILVFFGFAYVVFRHQIINVYNQQYESAAQFWPSVHGRIITALIVSQLLLLGLMSTNDFEQTTPVLLVLPVLTFGFYKYCKNRFEPAFVRNPLQEAMKKDTLERAREPNLDLKAYLANSYLHPVFKGDEGDDRYSVMDDDGWMEEEVIVPTKRHSRRTTPAQSKHEGSDSLSVLESSLQR</sequence>
<evidence type="ECO:0000256" key="1">
    <source>
        <dbReference type="ARBA" id="ARBA00004141"/>
    </source>
</evidence>
<feature type="transmembrane region" description="Helical" evidence="9">
    <location>
        <begin position="7"/>
        <end position="28"/>
    </location>
</feature>
<evidence type="ECO:0000259" key="12">
    <source>
        <dbReference type="Pfam" id="PF14703"/>
    </source>
</evidence>